<protein>
    <submittedName>
        <fullName evidence="1">MutL protein</fullName>
    </submittedName>
</protein>
<dbReference type="AlphaFoldDB" id="A0A3Q9HQK6"/>
<dbReference type="EMBL" id="CP016379">
    <property type="protein sequence ID" value="AZR73398.1"/>
    <property type="molecule type" value="Genomic_DNA"/>
</dbReference>
<gene>
    <name evidence="1" type="ORF">BBF96_08390</name>
</gene>
<reference evidence="1 2" key="1">
    <citation type="submission" date="2016-07" db="EMBL/GenBank/DDBJ databases">
        <title>Genome and transcriptome analysis of iron-reducing fermentative bacteria Anoxybacter fermentans.</title>
        <authorList>
            <person name="Zeng X."/>
            <person name="Shao Z."/>
        </authorList>
    </citation>
    <scope>NUCLEOTIDE SEQUENCE [LARGE SCALE GENOMIC DNA]</scope>
    <source>
        <strain evidence="1 2">DY22613</strain>
    </source>
</reference>
<dbReference type="KEGG" id="aft:BBF96_08390"/>
<dbReference type="RefSeq" id="WP_127016736.1">
    <property type="nucleotide sequence ID" value="NZ_CP016379.1"/>
</dbReference>
<dbReference type="NCBIfam" id="TIGR01319">
    <property type="entry name" value="glmL_fam"/>
    <property type="match status" value="1"/>
</dbReference>
<dbReference type="Proteomes" id="UP000267250">
    <property type="component" value="Chromosome"/>
</dbReference>
<sequence length="466" mass="50428">MKTALLMDIGSTYTKVRFFDLECLELVASTRAHTTVETDVTIGINKALSQLKEQGVDWEKATYRLACSSAAGGLKMVAIGLVPELTAEAAKRAALGAGAKVLKVFSYELSDREMAEIQSLEPDLILLAGGTDGGNKKVILHNAKVLAHSSLDVPIVAAGNKSVAHEVEEILAKANKDVRVTENVMPELDKLNIEPARETIRQVFLERIIEAKGLEKAQEYVENLMMPTPAAVLAAAQLMADGTDDEEGLGELMVVDVGGATTDVHSLAKGDPAKSGVNLRGLPEPYAKRTVEGDLGMRYSAQALLDVVGVKLLKEALKEMGFELSSDEIKEKVYRLSKDVEYLPQTEVDKALDTVIGWAAVKFAVKRHVGRVEVIYTPFGSSYLQYGKDLTPLKIVIGTGGVIVNHPEPGKILKGAIFDDNDPTLLAPQNPQFWIDKQYILSAVGLLAERDPSAALKIAKKYIKPL</sequence>
<dbReference type="Pfam" id="PF13941">
    <property type="entry name" value="MutL"/>
    <property type="match status" value="1"/>
</dbReference>
<evidence type="ECO:0000313" key="1">
    <source>
        <dbReference type="EMBL" id="AZR73398.1"/>
    </source>
</evidence>
<keyword evidence="2" id="KW-1185">Reference proteome</keyword>
<accession>A0A3Q9HQK6</accession>
<dbReference type="OrthoDB" id="9769453at2"/>
<evidence type="ECO:0000313" key="2">
    <source>
        <dbReference type="Proteomes" id="UP000267250"/>
    </source>
</evidence>
<dbReference type="InterPro" id="IPR006230">
    <property type="entry name" value="MutL"/>
</dbReference>
<organism evidence="1 2">
    <name type="scientific">Anoxybacter fermentans</name>
    <dbReference type="NCBI Taxonomy" id="1323375"/>
    <lineage>
        <taxon>Bacteria</taxon>
        <taxon>Bacillati</taxon>
        <taxon>Bacillota</taxon>
        <taxon>Clostridia</taxon>
        <taxon>Halanaerobiales</taxon>
        <taxon>Anoxybacter</taxon>
    </lineage>
</organism>
<dbReference type="NCBIfam" id="NF040745">
    <property type="entry name" value="accessory_GlmL"/>
    <property type="match status" value="1"/>
</dbReference>
<name>A0A3Q9HQK6_9FIRM</name>
<dbReference type="PIRSF" id="PIRSF004729">
    <property type="entry name" value="MutL"/>
    <property type="match status" value="1"/>
</dbReference>
<proteinExistence type="predicted"/>